<protein>
    <submittedName>
        <fullName evidence="2">Uncharacterized protein</fullName>
    </submittedName>
</protein>
<dbReference type="OrthoDB" id="9852723at2"/>
<keyword evidence="1" id="KW-0812">Transmembrane</keyword>
<keyword evidence="1" id="KW-0472">Membrane</keyword>
<keyword evidence="1" id="KW-1133">Transmembrane helix</keyword>
<dbReference type="EMBL" id="BMHA01000006">
    <property type="protein sequence ID" value="GGI06574.1"/>
    <property type="molecule type" value="Genomic_DNA"/>
</dbReference>
<name>A0A8J3EUS8_9ACTN</name>
<gene>
    <name evidence="2" type="ORF">GCM10011354_19770</name>
</gene>
<reference evidence="2" key="1">
    <citation type="journal article" date="2014" name="Int. J. Syst. Evol. Microbiol.">
        <title>Complete genome sequence of Corynebacterium casei LMG S-19264T (=DSM 44701T), isolated from a smear-ripened cheese.</title>
        <authorList>
            <consortium name="US DOE Joint Genome Institute (JGI-PGF)"/>
            <person name="Walter F."/>
            <person name="Albersmeier A."/>
            <person name="Kalinowski J."/>
            <person name="Ruckert C."/>
        </authorList>
    </citation>
    <scope>NUCLEOTIDE SEQUENCE</scope>
    <source>
        <strain evidence="2">CGMCC 1.14988</strain>
    </source>
</reference>
<comment type="caution">
    <text evidence="2">The sequence shown here is derived from an EMBL/GenBank/DDBJ whole genome shotgun (WGS) entry which is preliminary data.</text>
</comment>
<dbReference type="RefSeq" id="WP_130650481.1">
    <property type="nucleotide sequence ID" value="NZ_BMHA01000006.1"/>
</dbReference>
<accession>A0A8J3EUS8</accession>
<keyword evidence="3" id="KW-1185">Reference proteome</keyword>
<feature type="transmembrane region" description="Helical" evidence="1">
    <location>
        <begin position="115"/>
        <end position="135"/>
    </location>
</feature>
<evidence type="ECO:0000313" key="3">
    <source>
        <dbReference type="Proteomes" id="UP000650511"/>
    </source>
</evidence>
<dbReference type="Proteomes" id="UP000650511">
    <property type="component" value="Unassembled WGS sequence"/>
</dbReference>
<sequence>MTAGALLAAPSLPPVPWTPWVAHAGPGSTWQALLTAISLGLVVVAVLAVLGRLRVRSPDDLVLPLAAVAVLSSLAPLADYWLSDWIGWAFPIGVTVLVGLVTAALTPLELDARSPLTWAVVAVAAVGAVVLYRPLTVAWHPPPDYLPLASDAEVEILVPQDGAVIEAGTLQVAVSVAGGSIGPGNAALEDLPPDAEEAGGLTVTLNGERVVVDYLEDCTVVAPCGSVTFPIELEAGSHTLHVEFTRGDGVPLAPMVTDRAEFEVR</sequence>
<organism evidence="2 3">
    <name type="scientific">Egicoccus halophilus</name>
    <dbReference type="NCBI Taxonomy" id="1670830"/>
    <lineage>
        <taxon>Bacteria</taxon>
        <taxon>Bacillati</taxon>
        <taxon>Actinomycetota</taxon>
        <taxon>Nitriliruptoria</taxon>
        <taxon>Egicoccales</taxon>
        <taxon>Egicoccaceae</taxon>
        <taxon>Egicoccus</taxon>
    </lineage>
</organism>
<proteinExistence type="predicted"/>
<reference evidence="2" key="2">
    <citation type="submission" date="2020-09" db="EMBL/GenBank/DDBJ databases">
        <authorList>
            <person name="Sun Q."/>
            <person name="Zhou Y."/>
        </authorList>
    </citation>
    <scope>NUCLEOTIDE SEQUENCE</scope>
    <source>
        <strain evidence="2">CGMCC 1.14988</strain>
    </source>
</reference>
<feature type="transmembrane region" description="Helical" evidence="1">
    <location>
        <begin position="62"/>
        <end position="82"/>
    </location>
</feature>
<feature type="transmembrane region" description="Helical" evidence="1">
    <location>
        <begin position="34"/>
        <end position="50"/>
    </location>
</feature>
<feature type="transmembrane region" description="Helical" evidence="1">
    <location>
        <begin position="88"/>
        <end position="108"/>
    </location>
</feature>
<evidence type="ECO:0000313" key="2">
    <source>
        <dbReference type="EMBL" id="GGI06574.1"/>
    </source>
</evidence>
<dbReference type="AlphaFoldDB" id="A0A8J3EUS8"/>
<evidence type="ECO:0000256" key="1">
    <source>
        <dbReference type="SAM" id="Phobius"/>
    </source>
</evidence>